<evidence type="ECO:0000313" key="4">
    <source>
        <dbReference type="EMBL" id="CAB4995280.1"/>
    </source>
</evidence>
<keyword evidence="2" id="KW-1133">Transmembrane helix</keyword>
<dbReference type="EMBL" id="CAFBON010000146">
    <property type="protein sequence ID" value="CAB4995280.1"/>
    <property type="molecule type" value="Genomic_DNA"/>
</dbReference>
<organism evidence="3">
    <name type="scientific">freshwater metagenome</name>
    <dbReference type="NCBI Taxonomy" id="449393"/>
    <lineage>
        <taxon>unclassified sequences</taxon>
        <taxon>metagenomes</taxon>
        <taxon>ecological metagenomes</taxon>
    </lineage>
</organism>
<feature type="region of interest" description="Disordered" evidence="1">
    <location>
        <begin position="1"/>
        <end position="21"/>
    </location>
</feature>
<keyword evidence="2" id="KW-0472">Membrane</keyword>
<evidence type="ECO:0000256" key="1">
    <source>
        <dbReference type="SAM" id="MobiDB-lite"/>
    </source>
</evidence>
<evidence type="ECO:0000313" key="3">
    <source>
        <dbReference type="EMBL" id="CAB4795013.1"/>
    </source>
</evidence>
<name>A0A6J6XGV8_9ZZZZ</name>
<keyword evidence="2" id="KW-0812">Transmembrane</keyword>
<evidence type="ECO:0000256" key="2">
    <source>
        <dbReference type="SAM" id="Phobius"/>
    </source>
</evidence>
<gene>
    <name evidence="3" type="ORF">UFOPK3001_00568</name>
    <name evidence="4" type="ORF">UFOPK3954_01417</name>
</gene>
<protein>
    <submittedName>
        <fullName evidence="3">Unannotated protein</fullName>
    </submittedName>
</protein>
<sequence length="205" mass="21380">MTDQENFQLEQPAAPQPPAGAWLQNNRRTATIAGAVIVVIIAAIIAFAVGGNDSKSSSPNGSNSATTQQVGLNADGLKTAVTALGRKVYWAGDEADNQYVLQTLANGQATVRYIPKGGNPNESQAIYRVIGSYPIKDAFGVTTKAGEAEGSVLITNADGSIVVYNKNKITNVYVAFPNVDVQIEIYDPSGQAVALATSGRVVPIG</sequence>
<dbReference type="AlphaFoldDB" id="A0A6J6XGV8"/>
<reference evidence="3" key="1">
    <citation type="submission" date="2020-05" db="EMBL/GenBank/DDBJ databases">
        <authorList>
            <person name="Chiriac C."/>
            <person name="Salcher M."/>
            <person name="Ghai R."/>
            <person name="Kavagutti S V."/>
        </authorList>
    </citation>
    <scope>NUCLEOTIDE SEQUENCE</scope>
</reference>
<proteinExistence type="predicted"/>
<accession>A0A6J6XGV8</accession>
<dbReference type="EMBL" id="CAFAAJ010000026">
    <property type="protein sequence ID" value="CAB4795013.1"/>
    <property type="molecule type" value="Genomic_DNA"/>
</dbReference>
<feature type="transmembrane region" description="Helical" evidence="2">
    <location>
        <begin position="30"/>
        <end position="49"/>
    </location>
</feature>